<dbReference type="KEGG" id="sla:SERLADRAFT_463216"/>
<dbReference type="GO" id="GO:0010181">
    <property type="term" value="F:FMN binding"/>
    <property type="evidence" value="ECO:0007669"/>
    <property type="project" value="InterPro"/>
</dbReference>
<protein>
    <recommendedName>
        <fullName evidence="1">NADH:flavin oxidoreductase/NADH oxidase N-terminal domain-containing protein</fullName>
    </recommendedName>
</protein>
<reference evidence="2" key="1">
    <citation type="submission" date="2011-04" db="EMBL/GenBank/DDBJ databases">
        <title>Evolution of plant cell wall degrading machinery underlies the functional diversity of forest fungi.</title>
        <authorList>
            <consortium name="US DOE Joint Genome Institute (JGI-PGF)"/>
            <person name="Eastwood D.C."/>
            <person name="Floudas D."/>
            <person name="Binder M."/>
            <person name="Majcherczyk A."/>
            <person name="Schneider P."/>
            <person name="Aerts A."/>
            <person name="Asiegbu F.O."/>
            <person name="Baker S.E."/>
            <person name="Barry K."/>
            <person name="Bendiksby M."/>
            <person name="Blumentritt M."/>
            <person name="Coutinho P.M."/>
            <person name="Cullen D."/>
            <person name="Cullen D."/>
            <person name="Gathman A."/>
            <person name="Goodell B."/>
            <person name="Henrissat B."/>
            <person name="Ihrmark K."/>
            <person name="Kauserud H."/>
            <person name="Kohler A."/>
            <person name="LaButti K."/>
            <person name="Lapidus A."/>
            <person name="Lavin J.L."/>
            <person name="Lee Y.-H."/>
            <person name="Lindquist E."/>
            <person name="Lilly W."/>
            <person name="Lucas S."/>
            <person name="Morin E."/>
            <person name="Murat C."/>
            <person name="Oguiza J.A."/>
            <person name="Park J."/>
            <person name="Pisabarro A.G."/>
            <person name="Riley R."/>
            <person name="Rosling A."/>
            <person name="Salamov A."/>
            <person name="Schmidt O."/>
            <person name="Schmutz J."/>
            <person name="Skrede I."/>
            <person name="Stenlid J."/>
            <person name="Wiebenga A."/>
            <person name="Xie X."/>
            <person name="Kues U."/>
            <person name="Hibbett D.S."/>
            <person name="Hoffmeister D."/>
            <person name="Hogberg N."/>
            <person name="Martin F."/>
            <person name="Grigoriev I.V."/>
            <person name="Watkinson S.C."/>
        </authorList>
    </citation>
    <scope>NUCLEOTIDE SEQUENCE</scope>
    <source>
        <strain evidence="2">S7.9</strain>
    </source>
</reference>
<dbReference type="Gene3D" id="3.20.20.70">
    <property type="entry name" value="Aldolase class I"/>
    <property type="match status" value="1"/>
</dbReference>
<name>F8NRP3_SERL9</name>
<dbReference type="AlphaFoldDB" id="F8NRP3"/>
<dbReference type="GeneID" id="18818517"/>
<evidence type="ECO:0000313" key="2">
    <source>
        <dbReference type="EMBL" id="EGO26309.1"/>
    </source>
</evidence>
<dbReference type="OrthoDB" id="276546at2759"/>
<accession>F8NRP3</accession>
<dbReference type="Pfam" id="PF00724">
    <property type="entry name" value="Oxidored_FMN"/>
    <property type="match status" value="1"/>
</dbReference>
<organism>
    <name type="scientific">Serpula lacrymans var. lacrymans (strain S7.9)</name>
    <name type="common">Dry rot fungus</name>
    <dbReference type="NCBI Taxonomy" id="578457"/>
    <lineage>
        <taxon>Eukaryota</taxon>
        <taxon>Fungi</taxon>
        <taxon>Dikarya</taxon>
        <taxon>Basidiomycota</taxon>
        <taxon>Agaricomycotina</taxon>
        <taxon>Agaricomycetes</taxon>
        <taxon>Agaricomycetidae</taxon>
        <taxon>Boletales</taxon>
        <taxon>Coniophorineae</taxon>
        <taxon>Serpulaceae</taxon>
        <taxon>Serpula</taxon>
    </lineage>
</organism>
<feature type="domain" description="NADH:flavin oxidoreductase/NADH oxidase N-terminal" evidence="1">
    <location>
        <begin position="24"/>
        <end position="368"/>
    </location>
</feature>
<dbReference type="PANTHER" id="PTHR22893:SF91">
    <property type="entry name" value="NADPH DEHYDROGENASE 2-RELATED"/>
    <property type="match status" value="1"/>
</dbReference>
<dbReference type="Proteomes" id="UP000008064">
    <property type="component" value="Unassembled WGS sequence"/>
</dbReference>
<dbReference type="InterPro" id="IPR001155">
    <property type="entry name" value="OxRdtase_FMN_N"/>
</dbReference>
<dbReference type="InterPro" id="IPR045247">
    <property type="entry name" value="Oye-like"/>
</dbReference>
<sequence>MHQHLHQVQAAMSSSSSASDVSSILQPLTIGQLILRNRITMAALTRSRSVPTNVPNDINLEYYVQRARGGTGLIVSEGTLIVQQGTEWQNAPGLWSNEQVLAWKKITDAVHAEGGLIFAQLWHLGRSCHPDAPEQLASGKPVYAPSAVAARGGKFRFLPGEPGFVTPTAIDDPRVQIEEFKQAAIHAREAGFDGVELHGAGGYLVHQFLDSTSNIRTDSWGGSIENRCRFGLEALKELVSIWGNKKVAVKLDPSGGYNDMGMPLQETLDTFRYFITEADKLDLAYISLVRYTPGRDVMYDGKLRNTPHDVLASYRPFIKRSALFLNGGLTPSEAATLVASGQIDAAVFGRLFIGHPDIAKRLERGLPLDAKMDYTRFYGHGPHLSVEEQRRGYSDYSEVTL</sequence>
<dbReference type="GO" id="GO:0016491">
    <property type="term" value="F:oxidoreductase activity"/>
    <property type="evidence" value="ECO:0007669"/>
    <property type="project" value="InterPro"/>
</dbReference>
<dbReference type="CDD" id="cd02933">
    <property type="entry name" value="OYE_like_FMN"/>
    <property type="match status" value="1"/>
</dbReference>
<dbReference type="RefSeq" id="XP_007316482.1">
    <property type="nucleotide sequence ID" value="XM_007316420.1"/>
</dbReference>
<dbReference type="HOGENOM" id="CLU_012153_0_3_1"/>
<dbReference type="EMBL" id="GL945432">
    <property type="protein sequence ID" value="EGO26309.1"/>
    <property type="molecule type" value="Genomic_DNA"/>
</dbReference>
<gene>
    <name evidence="2" type="ORF">SERLADRAFT_463216</name>
</gene>
<dbReference type="InterPro" id="IPR013785">
    <property type="entry name" value="Aldolase_TIM"/>
</dbReference>
<proteinExistence type="predicted"/>
<dbReference type="SUPFAM" id="SSF51395">
    <property type="entry name" value="FMN-linked oxidoreductases"/>
    <property type="match status" value="1"/>
</dbReference>
<evidence type="ECO:0000259" key="1">
    <source>
        <dbReference type="Pfam" id="PF00724"/>
    </source>
</evidence>
<dbReference type="PANTHER" id="PTHR22893">
    <property type="entry name" value="NADH OXIDOREDUCTASE-RELATED"/>
    <property type="match status" value="1"/>
</dbReference>